<dbReference type="GO" id="GO:0005773">
    <property type="term" value="C:vacuole"/>
    <property type="evidence" value="ECO:0007669"/>
    <property type="project" value="UniProtKB-SubCell"/>
</dbReference>
<dbReference type="SUPFAM" id="SSF63829">
    <property type="entry name" value="Calcium-dependent phosphotriesterase"/>
    <property type="match status" value="1"/>
</dbReference>
<dbReference type="Pfam" id="PF03088">
    <property type="entry name" value="Str_synth"/>
    <property type="match status" value="1"/>
</dbReference>
<comment type="similarity">
    <text evidence="2">Belongs to the strictosidine synthase family.</text>
</comment>
<dbReference type="FunCoup" id="A0A059AIN5">
    <property type="interactions" value="800"/>
</dbReference>
<keyword evidence="3" id="KW-0597">Phosphoprotein</keyword>
<dbReference type="FunFam" id="2.120.10.30:FF:000073">
    <property type="entry name" value="Protein STRICTOSIDINE SYNTHASE-LIKE 6"/>
    <property type="match status" value="1"/>
</dbReference>
<keyword evidence="6" id="KW-0325">Glycoprotein</keyword>
<feature type="region of interest" description="Disordered" evidence="7">
    <location>
        <begin position="1"/>
        <end position="20"/>
    </location>
</feature>
<comment type="subcellular location">
    <subcellularLocation>
        <location evidence="1">Vacuole</location>
    </subcellularLocation>
</comment>
<keyword evidence="4" id="KW-0926">Vacuole</keyword>
<evidence type="ECO:0000256" key="7">
    <source>
        <dbReference type="SAM" id="MobiDB-lite"/>
    </source>
</evidence>
<dbReference type="InParanoid" id="A0A059AIN5"/>
<organism evidence="9">
    <name type="scientific">Eucalyptus grandis</name>
    <name type="common">Flooded gum</name>
    <dbReference type="NCBI Taxonomy" id="71139"/>
    <lineage>
        <taxon>Eukaryota</taxon>
        <taxon>Viridiplantae</taxon>
        <taxon>Streptophyta</taxon>
        <taxon>Embryophyta</taxon>
        <taxon>Tracheophyta</taxon>
        <taxon>Spermatophyta</taxon>
        <taxon>Magnoliopsida</taxon>
        <taxon>eudicotyledons</taxon>
        <taxon>Gunneridae</taxon>
        <taxon>Pentapetalae</taxon>
        <taxon>rosids</taxon>
        <taxon>malvids</taxon>
        <taxon>Myrtales</taxon>
        <taxon>Myrtaceae</taxon>
        <taxon>Myrtoideae</taxon>
        <taxon>Eucalypteae</taxon>
        <taxon>Eucalyptus</taxon>
    </lineage>
</organism>
<evidence type="ECO:0000313" key="9">
    <source>
        <dbReference type="EMBL" id="KCW53260.1"/>
    </source>
</evidence>
<sequence length="380" mass="42251">MSESRAGPPPPPPPTKTSLKPSLTVTILSVLAPVLAITILYRLEPFDPAPLPPHGLSGTVAAPRENSRMLRGTEMVGAGRVVGPEDVVYDPESGVIYVGCADGWVKQVEVSGSGKDFAVEDWVNTGGRPLGLTLGRDGELIVCDSYKVGLLKVSKRDGTVELLTDEAEGLKFNLTDGADVARDGTIYFTDASYKYTLKEAIWDVLEGQPHGRFLSYDPTTKETRVLARDLYFPNGVALSPDQSFVIFCETVMRWCKRYYITGERKGHIDTFIDRLPGYPDNIRYDGEGHYWIALYSGSSMFNKLLLKYPFIRKGAAILERFDRRPVMDKNSGVFQVDLEGKPVAHYYDPQLSFISSGNKIGDYLYCGSLYYPYILRLKLD</sequence>
<evidence type="ECO:0000256" key="6">
    <source>
        <dbReference type="ARBA" id="ARBA00023180"/>
    </source>
</evidence>
<gene>
    <name evidence="9" type="ORF">EUGRSUZ_J02521</name>
</gene>
<dbReference type="AlphaFoldDB" id="A0A059AIN5"/>
<evidence type="ECO:0000259" key="8">
    <source>
        <dbReference type="Pfam" id="PF03088"/>
    </source>
</evidence>
<evidence type="ECO:0000256" key="4">
    <source>
        <dbReference type="ARBA" id="ARBA00022554"/>
    </source>
</evidence>
<dbReference type="GO" id="GO:0016787">
    <property type="term" value="F:hydrolase activity"/>
    <property type="evidence" value="ECO:0000318"/>
    <property type="project" value="GO_Central"/>
</dbReference>
<accession>A0A059AIN5</accession>
<keyword evidence="5" id="KW-0732">Signal</keyword>
<dbReference type="InterPro" id="IPR011042">
    <property type="entry name" value="6-blade_b-propeller_TolB-like"/>
</dbReference>
<dbReference type="GO" id="GO:0009753">
    <property type="term" value="P:response to jasmonic acid"/>
    <property type="evidence" value="ECO:0007669"/>
    <property type="project" value="UniProtKB-ARBA"/>
</dbReference>
<evidence type="ECO:0000256" key="5">
    <source>
        <dbReference type="ARBA" id="ARBA00022729"/>
    </source>
</evidence>
<evidence type="ECO:0000256" key="3">
    <source>
        <dbReference type="ARBA" id="ARBA00022553"/>
    </source>
</evidence>
<dbReference type="Gene3D" id="2.120.10.30">
    <property type="entry name" value="TolB, C-terminal domain"/>
    <property type="match status" value="1"/>
</dbReference>
<dbReference type="Gramene" id="KCW53260">
    <property type="protein sequence ID" value="KCW53260"/>
    <property type="gene ID" value="EUGRSUZ_J02521"/>
</dbReference>
<dbReference type="InterPro" id="IPR018119">
    <property type="entry name" value="Strictosidine_synth_cons-reg"/>
</dbReference>
<dbReference type="OMA" id="QWDLLMK"/>
<dbReference type="Pfam" id="PF20067">
    <property type="entry name" value="SSL_N"/>
    <property type="match status" value="1"/>
</dbReference>
<feature type="domain" description="Strictosidine synthase conserved region" evidence="8">
    <location>
        <begin position="177"/>
        <end position="262"/>
    </location>
</feature>
<protein>
    <recommendedName>
        <fullName evidence="8">Strictosidine synthase conserved region domain-containing protein</fullName>
    </recommendedName>
</protein>
<reference evidence="9" key="1">
    <citation type="submission" date="2013-07" db="EMBL/GenBank/DDBJ databases">
        <title>The genome of Eucalyptus grandis.</title>
        <authorList>
            <person name="Schmutz J."/>
            <person name="Hayes R."/>
            <person name="Myburg A."/>
            <person name="Tuskan G."/>
            <person name="Grattapaglia D."/>
            <person name="Rokhsar D.S."/>
        </authorList>
    </citation>
    <scope>NUCLEOTIDE SEQUENCE</scope>
    <source>
        <tissue evidence="9">Leaf extractions</tissue>
    </source>
</reference>
<dbReference type="PANTHER" id="PTHR10426">
    <property type="entry name" value="STRICTOSIDINE SYNTHASE-RELATED"/>
    <property type="match status" value="1"/>
</dbReference>
<name>A0A059AIN5_EUCGR</name>
<proteinExistence type="inferred from homology"/>
<evidence type="ECO:0000256" key="2">
    <source>
        <dbReference type="ARBA" id="ARBA00009191"/>
    </source>
</evidence>
<evidence type="ECO:0000256" key="1">
    <source>
        <dbReference type="ARBA" id="ARBA00004116"/>
    </source>
</evidence>
<dbReference type="PANTHER" id="PTHR10426:SF88">
    <property type="entry name" value="ADIPOCYTE PLASMA MEMBRANE-ASSOCIATED PROTEIN HEMOMUCIN-RELATED"/>
    <property type="match status" value="1"/>
</dbReference>
<dbReference type="STRING" id="71139.A0A059AIN5"/>
<dbReference type="EMBL" id="KK198762">
    <property type="protein sequence ID" value="KCW53260.1"/>
    <property type="molecule type" value="Genomic_DNA"/>
</dbReference>